<dbReference type="Pfam" id="PF02810">
    <property type="entry name" value="SEC-C"/>
    <property type="match status" value="1"/>
</dbReference>
<dbReference type="PANTHER" id="PTHR33747:SF1">
    <property type="entry name" value="ADENYLATE CYCLASE-ASSOCIATED CAP C-TERMINAL DOMAIN-CONTAINING PROTEIN"/>
    <property type="match status" value="1"/>
</dbReference>
<dbReference type="InterPro" id="IPR004027">
    <property type="entry name" value="SEC_C_motif"/>
</dbReference>
<name>A0A852WP18_9MICO</name>
<evidence type="ECO:0000313" key="5">
    <source>
        <dbReference type="Proteomes" id="UP000549066"/>
    </source>
</evidence>
<dbReference type="EMBL" id="JACCFI010000001">
    <property type="protein sequence ID" value="NYG19686.1"/>
    <property type="molecule type" value="Genomic_DNA"/>
</dbReference>
<organism evidence="4 5">
    <name type="scientific">Agromyces hippuratus</name>
    <dbReference type="NCBI Taxonomy" id="286438"/>
    <lineage>
        <taxon>Bacteria</taxon>
        <taxon>Bacillati</taxon>
        <taxon>Actinomycetota</taxon>
        <taxon>Actinomycetes</taxon>
        <taxon>Micrococcales</taxon>
        <taxon>Microbacteriaceae</taxon>
        <taxon>Agromyces</taxon>
    </lineage>
</organism>
<dbReference type="Proteomes" id="UP000549066">
    <property type="component" value="Unassembled WGS sequence"/>
</dbReference>
<evidence type="ECO:0000313" key="4">
    <source>
        <dbReference type="EMBL" id="NYG19686.1"/>
    </source>
</evidence>
<protein>
    <recommendedName>
        <fullName evidence="2">UPF0225 protein BJY17_000433</fullName>
    </recommendedName>
</protein>
<dbReference type="Gene3D" id="3.10.450.50">
    <property type="match status" value="1"/>
</dbReference>
<gene>
    <name evidence="4" type="ORF">BJY17_000433</name>
</gene>
<feature type="domain" description="YchJ-like middle NTF2-like" evidence="3">
    <location>
        <begin position="40"/>
        <end position="134"/>
    </location>
</feature>
<evidence type="ECO:0000259" key="3">
    <source>
        <dbReference type="Pfam" id="PF17775"/>
    </source>
</evidence>
<dbReference type="AlphaFoldDB" id="A0A852WP18"/>
<dbReference type="PANTHER" id="PTHR33747">
    <property type="entry name" value="UPF0225 PROTEIN SCO1677"/>
    <property type="match status" value="1"/>
</dbReference>
<dbReference type="SUPFAM" id="SSF54427">
    <property type="entry name" value="NTF2-like"/>
    <property type="match status" value="1"/>
</dbReference>
<evidence type="ECO:0000256" key="1">
    <source>
        <dbReference type="ARBA" id="ARBA00010839"/>
    </source>
</evidence>
<keyword evidence="5" id="KW-1185">Reference proteome</keyword>
<proteinExistence type="inferred from homology"/>
<comment type="similarity">
    <text evidence="1 2">Belongs to the UPF0225 family.</text>
</comment>
<sequence>MPSNSRQLRPAADDRCPCRSGSTFGECCGPLLARSAEAPTAVQLMRSRYTAFAVGDAEYLRATWHASTRPIDLDLDDDTTWLALEIVSTERGGPFDRDGEVEFRASYRSDDERGVLHERSRFLRDSGRWFYVDGDV</sequence>
<dbReference type="InterPro" id="IPR023006">
    <property type="entry name" value="YchJ-like"/>
</dbReference>
<dbReference type="Pfam" id="PF17775">
    <property type="entry name" value="YchJ_M-like"/>
    <property type="match status" value="1"/>
</dbReference>
<dbReference type="InterPro" id="IPR048469">
    <property type="entry name" value="YchJ-like_M"/>
</dbReference>
<comment type="caution">
    <text evidence="4">The sequence shown here is derived from an EMBL/GenBank/DDBJ whole genome shotgun (WGS) entry which is preliminary data.</text>
</comment>
<accession>A0A852WP18</accession>
<dbReference type="RefSeq" id="WP_179549934.1">
    <property type="nucleotide sequence ID" value="NZ_JACCFI010000001.1"/>
</dbReference>
<evidence type="ECO:0000256" key="2">
    <source>
        <dbReference type="HAMAP-Rule" id="MF_00612"/>
    </source>
</evidence>
<reference evidence="4 5" key="1">
    <citation type="submission" date="2020-07" db="EMBL/GenBank/DDBJ databases">
        <title>Sequencing the genomes of 1000 actinobacteria strains.</title>
        <authorList>
            <person name="Klenk H.-P."/>
        </authorList>
    </citation>
    <scope>NUCLEOTIDE SEQUENCE [LARGE SCALE GENOMIC DNA]</scope>
    <source>
        <strain evidence="4 5">DSM 8598</strain>
    </source>
</reference>
<dbReference type="InterPro" id="IPR032710">
    <property type="entry name" value="NTF2-like_dom_sf"/>
</dbReference>
<dbReference type="HAMAP" id="MF_00612">
    <property type="entry name" value="UPF0225"/>
    <property type="match status" value="1"/>
</dbReference>